<proteinExistence type="predicted"/>
<organism evidence="1 2">
    <name type="scientific">Cytobacillus purgationiresistens</name>
    <dbReference type="NCBI Taxonomy" id="863449"/>
    <lineage>
        <taxon>Bacteria</taxon>
        <taxon>Bacillati</taxon>
        <taxon>Bacillota</taxon>
        <taxon>Bacilli</taxon>
        <taxon>Bacillales</taxon>
        <taxon>Bacillaceae</taxon>
        <taxon>Cytobacillus</taxon>
    </lineage>
</organism>
<name>A0ABU0AK53_9BACI</name>
<sequence length="77" mass="8807">MNGTQVPQGEKAFHYTDFQVEPVGDILNIHITEEEASDYSGQTLKHERLYRIDKDKEYEAIQLFKNGQEVSFDGISG</sequence>
<protein>
    <submittedName>
        <fullName evidence="1">Uncharacterized protein</fullName>
    </submittedName>
</protein>
<comment type="caution">
    <text evidence="1">The sequence shown here is derived from an EMBL/GenBank/DDBJ whole genome shotgun (WGS) entry which is preliminary data.</text>
</comment>
<accession>A0ABU0AK53</accession>
<keyword evidence="2" id="KW-1185">Reference proteome</keyword>
<evidence type="ECO:0000313" key="2">
    <source>
        <dbReference type="Proteomes" id="UP001238088"/>
    </source>
</evidence>
<reference evidence="1 2" key="1">
    <citation type="submission" date="2023-07" db="EMBL/GenBank/DDBJ databases">
        <title>Genomic Encyclopedia of Type Strains, Phase IV (KMG-IV): sequencing the most valuable type-strain genomes for metagenomic binning, comparative biology and taxonomic classification.</title>
        <authorList>
            <person name="Goeker M."/>
        </authorList>
    </citation>
    <scope>NUCLEOTIDE SEQUENCE [LARGE SCALE GENOMIC DNA]</scope>
    <source>
        <strain evidence="1 2">DSM 23494</strain>
    </source>
</reference>
<dbReference type="EMBL" id="JAUSUB010000016">
    <property type="protein sequence ID" value="MDQ0271643.1"/>
    <property type="molecule type" value="Genomic_DNA"/>
</dbReference>
<dbReference type="RefSeq" id="WP_307476943.1">
    <property type="nucleotide sequence ID" value="NZ_JAUSUB010000016.1"/>
</dbReference>
<dbReference type="Proteomes" id="UP001238088">
    <property type="component" value="Unassembled WGS sequence"/>
</dbReference>
<evidence type="ECO:0000313" key="1">
    <source>
        <dbReference type="EMBL" id="MDQ0271643.1"/>
    </source>
</evidence>
<gene>
    <name evidence="1" type="ORF">J2S17_003531</name>
</gene>